<dbReference type="PATRIC" id="fig|1441930.4.peg.4013"/>
<protein>
    <recommendedName>
        <fullName evidence="4">Ricin B lectin domain-containing protein</fullName>
    </recommendedName>
</protein>
<dbReference type="EMBL" id="CP007044">
    <property type="protein sequence ID" value="AHG22936.1"/>
    <property type="molecule type" value="Genomic_DNA"/>
</dbReference>
<evidence type="ECO:0000313" key="2">
    <source>
        <dbReference type="EMBL" id="AHG22936.1"/>
    </source>
</evidence>
<name>W0LGT3_9GAMM</name>
<evidence type="ECO:0008006" key="4">
    <source>
        <dbReference type="Google" id="ProtNLM"/>
    </source>
</evidence>
<dbReference type="Proteomes" id="UP000019030">
    <property type="component" value="Chromosome"/>
</dbReference>
<gene>
    <name evidence="2" type="ORF">Z042_20345</name>
</gene>
<reference evidence="2 3" key="2">
    <citation type="submission" date="2015-03" db="EMBL/GenBank/DDBJ databases">
        <authorList>
            <person name="Chan K.-G."/>
        </authorList>
    </citation>
    <scope>NUCLEOTIDE SEQUENCE [LARGE SCALE GENOMIC DNA]</scope>
    <source>
        <strain evidence="2 3">RB-25</strain>
    </source>
</reference>
<dbReference type="AlphaFoldDB" id="W0LGT3"/>
<accession>W0LGT3</accession>
<keyword evidence="3" id="KW-1185">Reference proteome</keyword>
<dbReference type="RefSeq" id="WP_024911627.1">
    <property type="nucleotide sequence ID" value="NZ_CP007044.2"/>
</dbReference>
<organism evidence="2 3">
    <name type="scientific">Chania multitudinisentens RB-25</name>
    <dbReference type="NCBI Taxonomy" id="1441930"/>
    <lineage>
        <taxon>Bacteria</taxon>
        <taxon>Pseudomonadati</taxon>
        <taxon>Pseudomonadota</taxon>
        <taxon>Gammaproteobacteria</taxon>
        <taxon>Enterobacterales</taxon>
        <taxon>Yersiniaceae</taxon>
        <taxon>Chania</taxon>
    </lineage>
</organism>
<feature type="signal peptide" evidence="1">
    <location>
        <begin position="1"/>
        <end position="26"/>
    </location>
</feature>
<feature type="chain" id="PRO_5004792536" description="Ricin B lectin domain-containing protein" evidence="1">
    <location>
        <begin position="27"/>
        <end position="208"/>
    </location>
</feature>
<dbReference type="CDD" id="cd00161">
    <property type="entry name" value="beta-trefoil_Ricin-like"/>
    <property type="match status" value="1"/>
</dbReference>
<keyword evidence="1" id="KW-0732">Signal</keyword>
<dbReference type="HOGENOM" id="CLU_1320162_0_0_6"/>
<evidence type="ECO:0000256" key="1">
    <source>
        <dbReference type="SAM" id="SignalP"/>
    </source>
</evidence>
<proteinExistence type="predicted"/>
<evidence type="ECO:0000313" key="3">
    <source>
        <dbReference type="Proteomes" id="UP000019030"/>
    </source>
</evidence>
<reference evidence="2 3" key="1">
    <citation type="submission" date="2014-01" db="EMBL/GenBank/DDBJ databases">
        <title>Isolation of Serratia multitudinisentens RB-25 from Ex-Landfill site.</title>
        <authorList>
            <person name="Robson E.H.J."/>
        </authorList>
    </citation>
    <scope>NUCLEOTIDE SEQUENCE [LARGE SCALE GENOMIC DNA]</scope>
    <source>
        <strain evidence="2 3">RB-25</strain>
    </source>
</reference>
<dbReference type="KEGG" id="sfo:Z042_20345"/>
<sequence length="208" mass="23838">MQRNKNSKFKATMFFSIISLSFIHYNAISASTSKDIYDDYTSMRYWKPAKQSDGSYLIENKFRDPAGEALCLSADPLDRPSAVINHCSSTQSNLRDMKRWSMIEKEDGFYVLQNKHRKPDGEPLCLNILSPNDIAGVNYCNISSPEGYDYPSMIQWKFIKQPDGFYLMENKYKRPGKKSRCLAADSMNKTAIAIECPVEEKKSSINHQ</sequence>